<feature type="region of interest" description="Disordered" evidence="11">
    <location>
        <begin position="546"/>
        <end position="577"/>
    </location>
</feature>
<dbReference type="PANTHER" id="PTHR45436:SF5">
    <property type="entry name" value="SENSOR HISTIDINE KINASE TRCS"/>
    <property type="match status" value="1"/>
</dbReference>
<dbReference type="AlphaFoldDB" id="A0A3E0AJ73"/>
<reference evidence="15 16" key="1">
    <citation type="submission" date="2018-08" db="EMBL/GenBank/DDBJ databases">
        <title>Genomic Encyclopedia of Type Strains, Phase IV (KMG-IV): sequencing the most valuable type-strain genomes for metagenomic binning, comparative biology and taxonomic classification.</title>
        <authorList>
            <person name="Goeker M."/>
        </authorList>
    </citation>
    <scope>NUCLEOTIDE SEQUENCE [LARGE SCALE GENOMIC DNA]</scope>
    <source>
        <strain evidence="15 16">DSM 23923</strain>
    </source>
</reference>
<dbReference type="CDD" id="cd00075">
    <property type="entry name" value="HATPase"/>
    <property type="match status" value="1"/>
</dbReference>
<evidence type="ECO:0000259" key="13">
    <source>
        <dbReference type="PROSITE" id="PS50109"/>
    </source>
</evidence>
<dbReference type="CDD" id="cd00082">
    <property type="entry name" value="HisKA"/>
    <property type="match status" value="1"/>
</dbReference>
<dbReference type="Gene3D" id="3.30.565.10">
    <property type="entry name" value="Histidine kinase-like ATPase, C-terminal domain"/>
    <property type="match status" value="1"/>
</dbReference>
<organism evidence="15 16">
    <name type="scientific">Pelolinea submarina</name>
    <dbReference type="NCBI Taxonomy" id="913107"/>
    <lineage>
        <taxon>Bacteria</taxon>
        <taxon>Bacillati</taxon>
        <taxon>Chloroflexota</taxon>
        <taxon>Anaerolineae</taxon>
        <taxon>Anaerolineales</taxon>
        <taxon>Anaerolineaceae</taxon>
        <taxon>Pelolinea</taxon>
    </lineage>
</organism>
<dbReference type="InterPro" id="IPR004358">
    <property type="entry name" value="Sig_transdc_His_kin-like_C"/>
</dbReference>
<feature type="domain" description="Histidine kinase" evidence="13">
    <location>
        <begin position="332"/>
        <end position="545"/>
    </location>
</feature>
<sequence length="577" mass="64259">MKKHRLFRSLQTQLPLSFGILSLLTTTLIGIVMALTIWKYYNNLENRYLNDNLFGTANSISRIVQKSEISLGDSLLDYQDVFQNQARITAFLIQSRVRILDVTGYAVADSGSPSQSWNITVPRSQFSNQQSQSTPDITHSIDPSSMPSEVSTAEEIPGTENSTNASSFSLEPSQEDGPTNNDDPPPAYSFQANPDIFGFILMQVDTSVYKNRSSKVVNAPFYDLDHNILGYVELSESPRYSQRIITDVVRGWGIASLIGVVISTIIGYIVSRNLTKPLVNLESVASEMKDGNFEIRSPIYKPDELASLSDTFNQMAAHIQHSIETMRQFVSDAAHEIRTPLTSLRADLTLALTETSLKKAKPIIHRSLEQIDRLDSLSRDLLNLSKLESKNGKTKFKEIDLTHLLNEISEIYASAAEQAKVEFNSQLQQEPILINGDDENLRRAVGNLLANAVKFTPPGGIVNIKLYAESDSALILVEDDGIGILNEDREGLFNRFHRGKNTQNYPGAGLGLAISKAIVEKHNGIIGFLPDKEKTVFFIRLPLASKPTSTKEKDSSRSTRRAKRKQDLNRPDTPERL</sequence>
<keyword evidence="4" id="KW-0597">Phosphoprotein</keyword>
<comment type="catalytic activity">
    <reaction evidence="1">
        <text>ATP + protein L-histidine = ADP + protein N-phospho-L-histidine.</text>
        <dbReference type="EC" id="2.7.13.3"/>
    </reaction>
</comment>
<dbReference type="InterPro" id="IPR005467">
    <property type="entry name" value="His_kinase_dom"/>
</dbReference>
<evidence type="ECO:0000256" key="10">
    <source>
        <dbReference type="ARBA" id="ARBA00023136"/>
    </source>
</evidence>
<evidence type="ECO:0000256" key="2">
    <source>
        <dbReference type="ARBA" id="ARBA00004370"/>
    </source>
</evidence>
<evidence type="ECO:0000256" key="11">
    <source>
        <dbReference type="SAM" id="MobiDB-lite"/>
    </source>
</evidence>
<dbReference type="PANTHER" id="PTHR45436">
    <property type="entry name" value="SENSOR HISTIDINE KINASE YKOH"/>
    <property type="match status" value="1"/>
</dbReference>
<gene>
    <name evidence="15" type="ORF">DFR64_1565</name>
</gene>
<dbReference type="PRINTS" id="PR00344">
    <property type="entry name" value="BCTRLSENSOR"/>
</dbReference>
<comment type="caution">
    <text evidence="15">The sequence shown here is derived from an EMBL/GenBank/DDBJ whole genome shotgun (WGS) entry which is preliminary data.</text>
</comment>
<dbReference type="InterPro" id="IPR036890">
    <property type="entry name" value="HATPase_C_sf"/>
</dbReference>
<feature type="transmembrane region" description="Helical" evidence="12">
    <location>
        <begin position="249"/>
        <end position="270"/>
    </location>
</feature>
<protein>
    <recommendedName>
        <fullName evidence="3">histidine kinase</fullName>
        <ecNumber evidence="3">2.7.13.3</ecNumber>
    </recommendedName>
</protein>
<dbReference type="InterPro" id="IPR003661">
    <property type="entry name" value="HisK_dim/P_dom"/>
</dbReference>
<dbReference type="PROSITE" id="PS50109">
    <property type="entry name" value="HIS_KIN"/>
    <property type="match status" value="1"/>
</dbReference>
<dbReference type="Proteomes" id="UP000256388">
    <property type="component" value="Unassembled WGS sequence"/>
</dbReference>
<dbReference type="InterPro" id="IPR050428">
    <property type="entry name" value="TCS_sensor_his_kinase"/>
</dbReference>
<feature type="domain" description="HAMP" evidence="14">
    <location>
        <begin position="272"/>
        <end position="324"/>
    </location>
</feature>
<evidence type="ECO:0000256" key="4">
    <source>
        <dbReference type="ARBA" id="ARBA00022553"/>
    </source>
</evidence>
<dbReference type="Gene3D" id="1.10.287.130">
    <property type="match status" value="1"/>
</dbReference>
<dbReference type="SMART" id="SM00387">
    <property type="entry name" value="HATPase_c"/>
    <property type="match status" value="1"/>
</dbReference>
<dbReference type="InterPro" id="IPR003660">
    <property type="entry name" value="HAMP_dom"/>
</dbReference>
<dbReference type="SUPFAM" id="SSF55874">
    <property type="entry name" value="ATPase domain of HSP90 chaperone/DNA topoisomerase II/histidine kinase"/>
    <property type="match status" value="1"/>
</dbReference>
<dbReference type="InterPro" id="IPR036097">
    <property type="entry name" value="HisK_dim/P_sf"/>
</dbReference>
<feature type="compositionally biased region" description="Polar residues" evidence="11">
    <location>
        <begin position="159"/>
        <end position="182"/>
    </location>
</feature>
<dbReference type="CDD" id="cd06225">
    <property type="entry name" value="HAMP"/>
    <property type="match status" value="1"/>
</dbReference>
<dbReference type="Pfam" id="PF00672">
    <property type="entry name" value="HAMP"/>
    <property type="match status" value="1"/>
</dbReference>
<keyword evidence="16" id="KW-1185">Reference proteome</keyword>
<keyword evidence="7 15" id="KW-0418">Kinase</keyword>
<evidence type="ECO:0000256" key="7">
    <source>
        <dbReference type="ARBA" id="ARBA00022777"/>
    </source>
</evidence>
<accession>A0A3E0AJ73</accession>
<keyword evidence="6 12" id="KW-0812">Transmembrane</keyword>
<dbReference type="SUPFAM" id="SSF47384">
    <property type="entry name" value="Homodimeric domain of signal transducing histidine kinase"/>
    <property type="match status" value="1"/>
</dbReference>
<dbReference type="Pfam" id="PF00512">
    <property type="entry name" value="HisKA"/>
    <property type="match status" value="1"/>
</dbReference>
<evidence type="ECO:0000259" key="14">
    <source>
        <dbReference type="PROSITE" id="PS50885"/>
    </source>
</evidence>
<name>A0A3E0AJ73_9CHLR</name>
<dbReference type="EMBL" id="QUMS01000001">
    <property type="protein sequence ID" value="REG11673.1"/>
    <property type="molecule type" value="Genomic_DNA"/>
</dbReference>
<dbReference type="EC" id="2.7.13.3" evidence="3"/>
<feature type="compositionally biased region" description="Basic and acidic residues" evidence="11">
    <location>
        <begin position="565"/>
        <end position="577"/>
    </location>
</feature>
<keyword evidence="8 12" id="KW-1133">Transmembrane helix</keyword>
<evidence type="ECO:0000256" key="9">
    <source>
        <dbReference type="ARBA" id="ARBA00023012"/>
    </source>
</evidence>
<evidence type="ECO:0000256" key="12">
    <source>
        <dbReference type="SAM" id="Phobius"/>
    </source>
</evidence>
<evidence type="ECO:0000313" key="15">
    <source>
        <dbReference type="EMBL" id="REG11673.1"/>
    </source>
</evidence>
<dbReference type="SMART" id="SM00304">
    <property type="entry name" value="HAMP"/>
    <property type="match status" value="1"/>
</dbReference>
<evidence type="ECO:0000313" key="16">
    <source>
        <dbReference type="Proteomes" id="UP000256388"/>
    </source>
</evidence>
<dbReference type="SMART" id="SM00388">
    <property type="entry name" value="HisKA"/>
    <property type="match status" value="1"/>
</dbReference>
<dbReference type="GO" id="GO:0000155">
    <property type="term" value="F:phosphorelay sensor kinase activity"/>
    <property type="evidence" value="ECO:0007669"/>
    <property type="project" value="InterPro"/>
</dbReference>
<dbReference type="Pfam" id="PF02518">
    <property type="entry name" value="HATPase_c"/>
    <property type="match status" value="1"/>
</dbReference>
<dbReference type="PROSITE" id="PS50885">
    <property type="entry name" value="HAMP"/>
    <property type="match status" value="1"/>
</dbReference>
<dbReference type="FunFam" id="3.30.565.10:FF:000006">
    <property type="entry name" value="Sensor histidine kinase WalK"/>
    <property type="match status" value="1"/>
</dbReference>
<keyword evidence="9" id="KW-0902">Two-component regulatory system</keyword>
<dbReference type="GO" id="GO:0005886">
    <property type="term" value="C:plasma membrane"/>
    <property type="evidence" value="ECO:0007669"/>
    <property type="project" value="TreeGrafter"/>
</dbReference>
<evidence type="ECO:0000256" key="8">
    <source>
        <dbReference type="ARBA" id="ARBA00022989"/>
    </source>
</evidence>
<dbReference type="SUPFAM" id="SSF158472">
    <property type="entry name" value="HAMP domain-like"/>
    <property type="match status" value="1"/>
</dbReference>
<feature type="region of interest" description="Disordered" evidence="11">
    <location>
        <begin position="124"/>
        <end position="188"/>
    </location>
</feature>
<feature type="transmembrane region" description="Helical" evidence="12">
    <location>
        <begin position="16"/>
        <end position="38"/>
    </location>
</feature>
<dbReference type="InterPro" id="IPR003594">
    <property type="entry name" value="HATPase_dom"/>
</dbReference>
<comment type="subcellular location">
    <subcellularLocation>
        <location evidence="2">Membrane</location>
    </subcellularLocation>
</comment>
<evidence type="ECO:0000256" key="6">
    <source>
        <dbReference type="ARBA" id="ARBA00022692"/>
    </source>
</evidence>
<dbReference type="Gene3D" id="6.10.340.10">
    <property type="match status" value="1"/>
</dbReference>
<evidence type="ECO:0000256" key="3">
    <source>
        <dbReference type="ARBA" id="ARBA00012438"/>
    </source>
</evidence>
<keyword evidence="10 12" id="KW-0472">Membrane</keyword>
<evidence type="ECO:0000256" key="5">
    <source>
        <dbReference type="ARBA" id="ARBA00022679"/>
    </source>
</evidence>
<proteinExistence type="predicted"/>
<evidence type="ECO:0000256" key="1">
    <source>
        <dbReference type="ARBA" id="ARBA00000085"/>
    </source>
</evidence>
<feature type="compositionally biased region" description="Polar residues" evidence="11">
    <location>
        <begin position="124"/>
        <end position="151"/>
    </location>
</feature>
<keyword evidence="5" id="KW-0808">Transferase</keyword>